<organism evidence="1 2">
    <name type="scientific">Alternaria arborescens</name>
    <dbReference type="NCBI Taxonomy" id="156630"/>
    <lineage>
        <taxon>Eukaryota</taxon>
        <taxon>Fungi</taxon>
        <taxon>Dikarya</taxon>
        <taxon>Ascomycota</taxon>
        <taxon>Pezizomycotina</taxon>
        <taxon>Dothideomycetes</taxon>
        <taxon>Pleosporomycetidae</taxon>
        <taxon>Pleosporales</taxon>
        <taxon>Pleosporineae</taxon>
        <taxon>Pleosporaceae</taxon>
        <taxon>Alternaria</taxon>
        <taxon>Alternaria sect. Alternaria</taxon>
    </lineage>
</organism>
<keyword evidence="2" id="KW-1185">Reference proteome</keyword>
<dbReference type="EMBL" id="PEJP01000031">
    <property type="protein sequence ID" value="RYO58388.1"/>
    <property type="molecule type" value="Genomic_DNA"/>
</dbReference>
<name>A0A4V1X463_9PLEO</name>
<protein>
    <submittedName>
        <fullName evidence="1">Uncharacterized protein</fullName>
    </submittedName>
</protein>
<dbReference type="AlphaFoldDB" id="A0A4V1X463"/>
<sequence length="206" mass="24409">MGEIPESRNVWRSELRKQGSSLSDTRKLVLQFYDSWKLQSPQGFVNNYRFRWTNISEYNFFKKAFDDTTAYLDRFLEFAANDDNHRALIYRLLIRSHISINSRSAEQAEKNIKNNVVRGDDLLPASLDPIFKERAYIYAENVPIFVEEMERCDIPNPEKNISYEDIWWILMVRLHTWTMSVGWVVGRGGVKIPSEYYYSLARVYIL</sequence>
<reference evidence="2" key="1">
    <citation type="journal article" date="2019" name="bioRxiv">
        <title>Genomics, evolutionary history and diagnostics of the Alternaria alternata species group including apple and Asian pear pathotypes.</title>
        <authorList>
            <person name="Armitage A.D."/>
            <person name="Cockerton H.M."/>
            <person name="Sreenivasaprasad S."/>
            <person name="Woodhall J.W."/>
            <person name="Lane C.R."/>
            <person name="Harrison R.J."/>
            <person name="Clarkson J.P."/>
        </authorList>
    </citation>
    <scope>NUCLEOTIDE SEQUENCE [LARGE SCALE GENOMIC DNA]</scope>
    <source>
        <strain evidence="2">RGR 97.0016</strain>
    </source>
</reference>
<evidence type="ECO:0000313" key="2">
    <source>
        <dbReference type="Proteomes" id="UP000293823"/>
    </source>
</evidence>
<comment type="caution">
    <text evidence="1">The sequence shown here is derived from an EMBL/GenBank/DDBJ whole genome shotgun (WGS) entry which is preliminary data.</text>
</comment>
<dbReference type="OrthoDB" id="5227693at2759"/>
<proteinExistence type="predicted"/>
<dbReference type="Proteomes" id="UP000293823">
    <property type="component" value="Unassembled WGS sequence"/>
</dbReference>
<gene>
    <name evidence="1" type="ORF">AA0113_g7799</name>
</gene>
<accession>A0A4V1X463</accession>
<evidence type="ECO:0000313" key="1">
    <source>
        <dbReference type="EMBL" id="RYO58388.1"/>
    </source>
</evidence>